<feature type="transmembrane region" description="Helical" evidence="7">
    <location>
        <begin position="57"/>
        <end position="79"/>
    </location>
</feature>
<sequence>WFIYGYIVWEFGHFIYHYLGHKVRLFWCLHSTHHAPEDMNLSVTHAHFFLEAPYADAIRTTVCILLGVSPAMLFVIMFIDGTYGAFIHVGENVIKNGRLGFLNKLILTPSHHRVHHARNPLYMDTNFCNLLNIWDKVFGTFQDEQDDIEIEYGITREMDSGNFIDVYFGEIVALAKDVIKAPGIKNKFLYIFMPPGWSHTGDHKTAKIV</sequence>
<gene>
    <name evidence="9" type="ORF">K8352_19670</name>
</gene>
<dbReference type="GO" id="GO:0006643">
    <property type="term" value="P:membrane lipid metabolic process"/>
    <property type="evidence" value="ECO:0007669"/>
    <property type="project" value="TreeGrafter"/>
</dbReference>
<dbReference type="GO" id="GO:0050479">
    <property type="term" value="F:glyceryl-ether monooxygenase activity"/>
    <property type="evidence" value="ECO:0007669"/>
    <property type="project" value="TreeGrafter"/>
</dbReference>
<dbReference type="GO" id="GO:0008610">
    <property type="term" value="P:lipid biosynthetic process"/>
    <property type="evidence" value="ECO:0007669"/>
    <property type="project" value="InterPro"/>
</dbReference>
<evidence type="ECO:0000313" key="10">
    <source>
        <dbReference type="Proteomes" id="UP001200642"/>
    </source>
</evidence>
<evidence type="ECO:0000256" key="1">
    <source>
        <dbReference type="ARBA" id="ARBA00004127"/>
    </source>
</evidence>
<keyword evidence="5" id="KW-0443">Lipid metabolism</keyword>
<feature type="domain" description="Fatty acid hydroxylase" evidence="8">
    <location>
        <begin position="3"/>
        <end position="140"/>
    </location>
</feature>
<dbReference type="AlphaFoldDB" id="A0AAE3EYT8"/>
<evidence type="ECO:0000256" key="5">
    <source>
        <dbReference type="ARBA" id="ARBA00023098"/>
    </source>
</evidence>
<dbReference type="InterPro" id="IPR006694">
    <property type="entry name" value="Fatty_acid_hydroxylase"/>
</dbReference>
<feature type="non-terminal residue" evidence="9">
    <location>
        <position position="209"/>
    </location>
</feature>
<dbReference type="Proteomes" id="UP001200642">
    <property type="component" value="Unassembled WGS sequence"/>
</dbReference>
<evidence type="ECO:0000256" key="7">
    <source>
        <dbReference type="SAM" id="Phobius"/>
    </source>
</evidence>
<dbReference type="PANTHER" id="PTHR21624:SF1">
    <property type="entry name" value="ALKYLGLYCEROL MONOOXYGENASE"/>
    <property type="match status" value="1"/>
</dbReference>
<comment type="subcellular location">
    <subcellularLocation>
        <location evidence="1">Endomembrane system</location>
        <topology evidence="1">Multi-pass membrane protein</topology>
    </subcellularLocation>
</comment>
<name>A0AAE3EYT8_9FLAO</name>
<protein>
    <submittedName>
        <fullName evidence="9">Sterol desaturase family protein</fullName>
    </submittedName>
</protein>
<evidence type="ECO:0000256" key="2">
    <source>
        <dbReference type="ARBA" id="ARBA00022692"/>
    </source>
</evidence>
<dbReference type="InterPro" id="IPR051689">
    <property type="entry name" value="Sterol_desaturase/TMEM195"/>
</dbReference>
<dbReference type="GO" id="GO:0012505">
    <property type="term" value="C:endomembrane system"/>
    <property type="evidence" value="ECO:0007669"/>
    <property type="project" value="UniProtKB-SubCell"/>
</dbReference>
<proteinExistence type="predicted"/>
<comment type="caution">
    <text evidence="9">The sequence shown here is derived from an EMBL/GenBank/DDBJ whole genome shotgun (WGS) entry which is preliminary data.</text>
</comment>
<organism evidence="9 10">
    <name type="scientific">Cerina litoralis</name>
    <dbReference type="NCBI Taxonomy" id="2874477"/>
    <lineage>
        <taxon>Bacteria</taxon>
        <taxon>Pseudomonadati</taxon>
        <taxon>Bacteroidota</taxon>
        <taxon>Flavobacteriia</taxon>
        <taxon>Flavobacteriales</taxon>
        <taxon>Flavobacteriaceae</taxon>
        <taxon>Cerina</taxon>
    </lineage>
</organism>
<evidence type="ECO:0000256" key="4">
    <source>
        <dbReference type="ARBA" id="ARBA00023002"/>
    </source>
</evidence>
<dbReference type="EMBL" id="JAIRBC010000106">
    <property type="protein sequence ID" value="MCG2462985.1"/>
    <property type="molecule type" value="Genomic_DNA"/>
</dbReference>
<evidence type="ECO:0000256" key="3">
    <source>
        <dbReference type="ARBA" id="ARBA00022989"/>
    </source>
</evidence>
<keyword evidence="10" id="KW-1185">Reference proteome</keyword>
<evidence type="ECO:0000313" key="9">
    <source>
        <dbReference type="EMBL" id="MCG2462985.1"/>
    </source>
</evidence>
<dbReference type="GO" id="GO:0005506">
    <property type="term" value="F:iron ion binding"/>
    <property type="evidence" value="ECO:0007669"/>
    <property type="project" value="InterPro"/>
</dbReference>
<feature type="non-terminal residue" evidence="9">
    <location>
        <position position="1"/>
    </location>
</feature>
<dbReference type="RefSeq" id="WP_317904115.1">
    <property type="nucleotide sequence ID" value="NZ_JAIRBC010000106.1"/>
</dbReference>
<keyword evidence="3 7" id="KW-1133">Transmembrane helix</keyword>
<keyword evidence="4" id="KW-0560">Oxidoreductase</keyword>
<keyword evidence="2 7" id="KW-0812">Transmembrane</keyword>
<dbReference type="GO" id="GO:0016020">
    <property type="term" value="C:membrane"/>
    <property type="evidence" value="ECO:0007669"/>
    <property type="project" value="GOC"/>
</dbReference>
<accession>A0AAE3EYT8</accession>
<dbReference type="Pfam" id="PF04116">
    <property type="entry name" value="FA_hydroxylase"/>
    <property type="match status" value="1"/>
</dbReference>
<dbReference type="PANTHER" id="PTHR21624">
    <property type="entry name" value="STEROL DESATURASE-RELATED PROTEIN"/>
    <property type="match status" value="1"/>
</dbReference>
<evidence type="ECO:0000256" key="6">
    <source>
        <dbReference type="ARBA" id="ARBA00023136"/>
    </source>
</evidence>
<reference evidence="9" key="1">
    <citation type="submission" date="2023-02" db="EMBL/GenBank/DDBJ databases">
        <title>Genome of Flavobacteriaceae gen. nov. sp. strain F89.</title>
        <authorList>
            <person name="Wang Y."/>
        </authorList>
    </citation>
    <scope>NUCLEOTIDE SEQUENCE</scope>
    <source>
        <strain evidence="9">F89</strain>
    </source>
</reference>
<evidence type="ECO:0000259" key="8">
    <source>
        <dbReference type="Pfam" id="PF04116"/>
    </source>
</evidence>
<keyword evidence="6 7" id="KW-0472">Membrane</keyword>